<feature type="chain" id="PRO_5042199395" description="Factor of DNA methylation 1-5/IDN2 domain-containing protein" evidence="1">
    <location>
        <begin position="18"/>
        <end position="274"/>
    </location>
</feature>
<protein>
    <recommendedName>
        <fullName evidence="2">Factor of DNA methylation 1-5/IDN2 domain-containing protein</fullName>
    </recommendedName>
</protein>
<name>A0AAE1VKE2_9SOLA</name>
<evidence type="ECO:0000256" key="1">
    <source>
        <dbReference type="SAM" id="SignalP"/>
    </source>
</evidence>
<evidence type="ECO:0000313" key="3">
    <source>
        <dbReference type="EMBL" id="KAK4367136.1"/>
    </source>
</evidence>
<keyword evidence="4" id="KW-1185">Reference proteome</keyword>
<organism evidence="3 4">
    <name type="scientific">Anisodus tanguticus</name>
    <dbReference type="NCBI Taxonomy" id="243964"/>
    <lineage>
        <taxon>Eukaryota</taxon>
        <taxon>Viridiplantae</taxon>
        <taxon>Streptophyta</taxon>
        <taxon>Embryophyta</taxon>
        <taxon>Tracheophyta</taxon>
        <taxon>Spermatophyta</taxon>
        <taxon>Magnoliopsida</taxon>
        <taxon>eudicotyledons</taxon>
        <taxon>Gunneridae</taxon>
        <taxon>Pentapetalae</taxon>
        <taxon>asterids</taxon>
        <taxon>lamiids</taxon>
        <taxon>Solanales</taxon>
        <taxon>Solanaceae</taxon>
        <taxon>Solanoideae</taxon>
        <taxon>Hyoscyameae</taxon>
        <taxon>Anisodus</taxon>
    </lineage>
</organism>
<dbReference type="Proteomes" id="UP001291623">
    <property type="component" value="Unassembled WGS sequence"/>
</dbReference>
<gene>
    <name evidence="3" type="ORF">RND71_015016</name>
</gene>
<proteinExistence type="predicted"/>
<comment type="caution">
    <text evidence="3">The sequence shown here is derived from an EMBL/GenBank/DDBJ whole genome shotgun (WGS) entry which is preliminary data.</text>
</comment>
<keyword evidence="1" id="KW-0732">Signal</keyword>
<evidence type="ECO:0000259" key="2">
    <source>
        <dbReference type="Pfam" id="PF03469"/>
    </source>
</evidence>
<reference evidence="3" key="1">
    <citation type="submission" date="2023-12" db="EMBL/GenBank/DDBJ databases">
        <title>Genome assembly of Anisodus tanguticus.</title>
        <authorList>
            <person name="Wang Y.-J."/>
        </authorList>
    </citation>
    <scope>NUCLEOTIDE SEQUENCE</scope>
    <source>
        <strain evidence="3">KB-2021</strain>
        <tissue evidence="3">Leaf</tissue>
    </source>
</reference>
<evidence type="ECO:0000313" key="4">
    <source>
        <dbReference type="Proteomes" id="UP001291623"/>
    </source>
</evidence>
<dbReference type="EMBL" id="JAVYJV010000007">
    <property type="protein sequence ID" value="KAK4367136.1"/>
    <property type="molecule type" value="Genomic_DNA"/>
</dbReference>
<feature type="signal peptide" evidence="1">
    <location>
        <begin position="1"/>
        <end position="17"/>
    </location>
</feature>
<dbReference type="AlphaFoldDB" id="A0AAE1VKE2"/>
<accession>A0AAE1VKE2</accession>
<sequence length="274" mass="30583">MMLAFAAPLLAIERTHATSVSDKTIHSFPSANSSISSLDSLLKETKIVEHFSLSLSHSMISSGCTPSVRSNARTRGIGQKRESIRVREKGEAAIAAIITANRELNEYNSSGSYMVYKVWNFEEERAATGAEYRKSVVTVAKVKVCSYDERLWYKALHAHLKLDNISTLLALLGDIGSEVMARLIFRAVVEGKDNGLEVIKRYKILDQAKLAGWFEAMDDDIFNEFHPAWSAESSSSMNIPVVQFLTFSATVIALALYTFDRPGNKFLFPEIYLR</sequence>
<dbReference type="InterPro" id="IPR005379">
    <property type="entry name" value="FDM1-5/IDN2_XH"/>
</dbReference>
<feature type="domain" description="Factor of DNA methylation 1-5/IDN2" evidence="2">
    <location>
        <begin position="87"/>
        <end position="140"/>
    </location>
</feature>
<dbReference type="Pfam" id="PF03469">
    <property type="entry name" value="XH"/>
    <property type="match status" value="1"/>
</dbReference>